<feature type="compositionally biased region" description="Pro residues" evidence="1">
    <location>
        <begin position="260"/>
        <end position="271"/>
    </location>
</feature>
<evidence type="ECO:0000313" key="3">
    <source>
        <dbReference type="Proteomes" id="UP000799428"/>
    </source>
</evidence>
<accession>A0A6G1K9N5</accession>
<feature type="compositionally biased region" description="Basic and acidic residues" evidence="1">
    <location>
        <begin position="381"/>
        <end position="399"/>
    </location>
</feature>
<feature type="region of interest" description="Disordered" evidence="1">
    <location>
        <begin position="1"/>
        <end position="40"/>
    </location>
</feature>
<feature type="compositionally biased region" description="Polar residues" evidence="1">
    <location>
        <begin position="62"/>
        <end position="74"/>
    </location>
</feature>
<feature type="compositionally biased region" description="Pro residues" evidence="1">
    <location>
        <begin position="10"/>
        <end position="19"/>
    </location>
</feature>
<feature type="region of interest" description="Disordered" evidence="1">
    <location>
        <begin position="367"/>
        <end position="399"/>
    </location>
</feature>
<organism evidence="2 3">
    <name type="scientific">Pleomassaria siparia CBS 279.74</name>
    <dbReference type="NCBI Taxonomy" id="1314801"/>
    <lineage>
        <taxon>Eukaryota</taxon>
        <taxon>Fungi</taxon>
        <taxon>Dikarya</taxon>
        <taxon>Ascomycota</taxon>
        <taxon>Pezizomycotina</taxon>
        <taxon>Dothideomycetes</taxon>
        <taxon>Pleosporomycetidae</taxon>
        <taxon>Pleosporales</taxon>
        <taxon>Pleomassariaceae</taxon>
        <taxon>Pleomassaria</taxon>
    </lineage>
</organism>
<dbReference type="AlphaFoldDB" id="A0A6G1K9N5"/>
<feature type="compositionally biased region" description="Polar residues" evidence="1">
    <location>
        <begin position="282"/>
        <end position="301"/>
    </location>
</feature>
<dbReference type="Proteomes" id="UP000799428">
    <property type="component" value="Unassembled WGS sequence"/>
</dbReference>
<feature type="region of interest" description="Disordered" evidence="1">
    <location>
        <begin position="52"/>
        <end position="74"/>
    </location>
</feature>
<feature type="region of interest" description="Disordered" evidence="1">
    <location>
        <begin position="161"/>
        <end position="310"/>
    </location>
</feature>
<feature type="compositionally biased region" description="Basic and acidic residues" evidence="1">
    <location>
        <begin position="52"/>
        <end position="61"/>
    </location>
</feature>
<proteinExistence type="predicted"/>
<dbReference type="OrthoDB" id="3795190at2759"/>
<reference evidence="2" key="1">
    <citation type="journal article" date="2020" name="Stud. Mycol.">
        <title>101 Dothideomycetes genomes: a test case for predicting lifestyles and emergence of pathogens.</title>
        <authorList>
            <person name="Haridas S."/>
            <person name="Albert R."/>
            <person name="Binder M."/>
            <person name="Bloem J."/>
            <person name="Labutti K."/>
            <person name="Salamov A."/>
            <person name="Andreopoulos B."/>
            <person name="Baker S."/>
            <person name="Barry K."/>
            <person name="Bills G."/>
            <person name="Bluhm B."/>
            <person name="Cannon C."/>
            <person name="Castanera R."/>
            <person name="Culley D."/>
            <person name="Daum C."/>
            <person name="Ezra D."/>
            <person name="Gonzalez J."/>
            <person name="Henrissat B."/>
            <person name="Kuo A."/>
            <person name="Liang C."/>
            <person name="Lipzen A."/>
            <person name="Lutzoni F."/>
            <person name="Magnuson J."/>
            <person name="Mondo S."/>
            <person name="Nolan M."/>
            <person name="Ohm R."/>
            <person name="Pangilinan J."/>
            <person name="Park H.-J."/>
            <person name="Ramirez L."/>
            <person name="Alfaro M."/>
            <person name="Sun H."/>
            <person name="Tritt A."/>
            <person name="Yoshinaga Y."/>
            <person name="Zwiers L.-H."/>
            <person name="Turgeon B."/>
            <person name="Goodwin S."/>
            <person name="Spatafora J."/>
            <person name="Crous P."/>
            <person name="Grigoriev I."/>
        </authorList>
    </citation>
    <scope>NUCLEOTIDE SEQUENCE</scope>
    <source>
        <strain evidence="2">CBS 279.74</strain>
    </source>
</reference>
<sequence>MASTFAFAPHQPPPPPPPLTRTTSPFRDLRTPSYTPRNTTAKLWDECEKRALEDERRRDITCRSSPQARHSQHFSSNAVLDIVKGYDPQPTPRIPSTSPSPTPQFEFGFSASFLSRIKLDAPFPSTVAICKTCKGSIMSTSGVCKKCKRTTIILTPTCGESTPPLSPSCRNFGSTDLPKLHKESASGATTPTSPSPKRKTHRPRSIQLVDPPVRLSSLRPLRTPCSEALRPRKASLTDPNGPFTRLHVSRKPVVASGSPTRPPSPTTPPPTLQSHSSHARTRPSSLANITTPPQYASYPQHTSTSPSDLSTLSPYFSSSSTTTTSPRSVYRASCRLQNTTSAWDEWDSDEEEKAGLVKYWRGRKWRGSRGSLGGSASSSAARRDSGPGGKEEMIKEETRKKRMGFVRVISCGCGGDD</sequence>
<protein>
    <submittedName>
        <fullName evidence="2">Uncharacterized protein</fullName>
    </submittedName>
</protein>
<evidence type="ECO:0000313" key="2">
    <source>
        <dbReference type="EMBL" id="KAF2709480.1"/>
    </source>
</evidence>
<gene>
    <name evidence="2" type="ORF">K504DRAFT_502207</name>
</gene>
<dbReference type="EMBL" id="MU005770">
    <property type="protein sequence ID" value="KAF2709480.1"/>
    <property type="molecule type" value="Genomic_DNA"/>
</dbReference>
<evidence type="ECO:0000256" key="1">
    <source>
        <dbReference type="SAM" id="MobiDB-lite"/>
    </source>
</evidence>
<keyword evidence="3" id="KW-1185">Reference proteome</keyword>
<name>A0A6G1K9N5_9PLEO</name>